<dbReference type="SUPFAM" id="SSF52733">
    <property type="entry name" value="Nicotinate mononucleotide:5,6-dimethylbenzimidazole phosphoribosyltransferase (CobT)"/>
    <property type="match status" value="1"/>
</dbReference>
<dbReference type="Gene3D" id="3.40.50.10210">
    <property type="match status" value="1"/>
</dbReference>
<comment type="function">
    <text evidence="10">Catalyzes the synthesis of alpha-ribazole-5'-phosphate from nicotinate mononucleotide (NAMN) and 5,6-dimethylbenzimidazole (DMB).</text>
</comment>
<dbReference type="PANTHER" id="PTHR43463:SF1">
    <property type="entry name" value="NICOTINATE-NUCLEOTIDE--DIMETHYLBENZIMIDAZOLE PHOSPHORIBOSYLTRANSFERASE"/>
    <property type="match status" value="1"/>
</dbReference>
<dbReference type="RefSeq" id="WP_088920097.1">
    <property type="nucleotide sequence ID" value="NZ_CP018632.1"/>
</dbReference>
<organism evidence="11 12">
    <name type="scientific">Granulosicoccus antarcticus IMCC3135</name>
    <dbReference type="NCBI Taxonomy" id="1192854"/>
    <lineage>
        <taxon>Bacteria</taxon>
        <taxon>Pseudomonadati</taxon>
        <taxon>Pseudomonadota</taxon>
        <taxon>Gammaproteobacteria</taxon>
        <taxon>Chromatiales</taxon>
        <taxon>Granulosicoccaceae</taxon>
        <taxon>Granulosicoccus</taxon>
    </lineage>
</organism>
<keyword evidence="7 10" id="KW-0808">Transferase</keyword>
<dbReference type="NCBIfam" id="NF000996">
    <property type="entry name" value="PRK00105.1"/>
    <property type="match status" value="1"/>
</dbReference>
<comment type="pathway">
    <text evidence="1 10">Nucleoside biosynthesis; alpha-ribazole biosynthesis; alpha-ribazole from 5,6-dimethylbenzimidazole: step 1/2.</text>
</comment>
<evidence type="ECO:0000256" key="5">
    <source>
        <dbReference type="ARBA" id="ARBA00022573"/>
    </source>
</evidence>
<dbReference type="PANTHER" id="PTHR43463">
    <property type="entry name" value="NICOTINATE-NUCLEOTIDE--DIMETHYLBENZIMIDAZOLE PHOSPHORIBOSYLTRANSFERASE"/>
    <property type="match status" value="1"/>
</dbReference>
<feature type="active site" description="Proton acceptor" evidence="10">
    <location>
        <position position="315"/>
    </location>
</feature>
<evidence type="ECO:0000256" key="4">
    <source>
        <dbReference type="ARBA" id="ARBA00015486"/>
    </source>
</evidence>
<dbReference type="CDD" id="cd02439">
    <property type="entry name" value="DMB-PRT_CobT"/>
    <property type="match status" value="1"/>
</dbReference>
<dbReference type="EC" id="2.4.2.21" evidence="3 10"/>
<evidence type="ECO:0000313" key="11">
    <source>
        <dbReference type="EMBL" id="ASJ75149.1"/>
    </source>
</evidence>
<keyword evidence="5 10" id="KW-0169">Cobalamin biosynthesis</keyword>
<dbReference type="AlphaFoldDB" id="A0A2Z2NUZ5"/>
<dbReference type="Pfam" id="PF02277">
    <property type="entry name" value="DBI_PRT"/>
    <property type="match status" value="1"/>
</dbReference>
<dbReference type="GO" id="GO:0008939">
    <property type="term" value="F:nicotinate-nucleotide-dimethylbenzimidazole phosphoribosyltransferase activity"/>
    <property type="evidence" value="ECO:0007669"/>
    <property type="project" value="UniProtKB-UniRule"/>
</dbReference>
<accession>A0A2Z2NUZ5</accession>
<evidence type="ECO:0000256" key="6">
    <source>
        <dbReference type="ARBA" id="ARBA00022676"/>
    </source>
</evidence>
<dbReference type="EMBL" id="CP018632">
    <property type="protein sequence ID" value="ASJ75149.1"/>
    <property type="molecule type" value="Genomic_DNA"/>
</dbReference>
<dbReference type="InterPro" id="IPR017846">
    <property type="entry name" value="Nict_dMeBzImd_PRibTrfase_bact"/>
</dbReference>
<keyword evidence="6 10" id="KW-0328">Glycosyltransferase</keyword>
<dbReference type="HAMAP" id="MF_00230">
    <property type="entry name" value="CobT"/>
    <property type="match status" value="1"/>
</dbReference>
<comment type="similarity">
    <text evidence="2 10">Belongs to the CobT family.</text>
</comment>
<dbReference type="UniPathway" id="UPA00061">
    <property type="reaction ID" value="UER00516"/>
</dbReference>
<name>A0A2Z2NUZ5_9GAMM</name>
<dbReference type="GO" id="GO:0009236">
    <property type="term" value="P:cobalamin biosynthetic process"/>
    <property type="evidence" value="ECO:0007669"/>
    <property type="project" value="UniProtKB-UniRule"/>
</dbReference>
<dbReference type="FunFam" id="3.40.50.10210:FF:000001">
    <property type="entry name" value="Nicotinate-nucleotide--dimethylbenzimidazole phosphoribosyltransferase"/>
    <property type="match status" value="1"/>
</dbReference>
<dbReference type="InterPro" id="IPR003200">
    <property type="entry name" value="Nict_dMeBzImd_PRibTrfase"/>
</dbReference>
<dbReference type="OrthoDB" id="9781491at2"/>
<protein>
    <recommendedName>
        <fullName evidence="4 10">Nicotinate-nucleotide--dimethylbenzimidazole phosphoribosyltransferase</fullName>
        <shortName evidence="10">NN:DBI PRT</shortName>
        <ecNumber evidence="3 10">2.4.2.21</ecNumber>
    </recommendedName>
    <alternativeName>
        <fullName evidence="8 10">N(1)-alpha-phosphoribosyltransferase</fullName>
    </alternativeName>
</protein>
<evidence type="ECO:0000256" key="8">
    <source>
        <dbReference type="ARBA" id="ARBA00030686"/>
    </source>
</evidence>
<dbReference type="Gene3D" id="1.10.1610.10">
    <property type="match status" value="1"/>
</dbReference>
<evidence type="ECO:0000256" key="9">
    <source>
        <dbReference type="ARBA" id="ARBA00047340"/>
    </source>
</evidence>
<sequence>MLNFQGETADTVSDISADARKRLDNKTKPPGSLGQIEAVAVQLATVQGSVVPVVDPARIIVFAADHGITAAGVSAYPAEVTAQMMANFASGGAAVCVLGAAAGASLEVIDVGVNADLEQLTGVVHAKVRAGSRNLLEEAAMTHEELDSALQVGREAVVRAVEAGQKCLGLGEMGIGNTTSAAILTGLMCGASATEVTGRGTGLNNSQLSLKQRVVADAMQRHALLADDPLECLRNAGGLEIAALVGAMLEAPAHRLPVLVDGFIVTSAALIACRLKPSVRDVLFFAHQSAETGHALALRQLAAQPLLQLDMRLGEGSATALALPLLRGAAAVLCDMASFADAGVSTAE</sequence>
<evidence type="ECO:0000256" key="7">
    <source>
        <dbReference type="ARBA" id="ARBA00022679"/>
    </source>
</evidence>
<keyword evidence="12" id="KW-1185">Reference proteome</keyword>
<evidence type="ECO:0000256" key="10">
    <source>
        <dbReference type="HAMAP-Rule" id="MF_00230"/>
    </source>
</evidence>
<proteinExistence type="inferred from homology"/>
<comment type="catalytic activity">
    <reaction evidence="9 10">
        <text>5,6-dimethylbenzimidazole + nicotinate beta-D-ribonucleotide = alpha-ribazole 5'-phosphate + nicotinate + H(+)</text>
        <dbReference type="Rhea" id="RHEA:11196"/>
        <dbReference type="ChEBI" id="CHEBI:15378"/>
        <dbReference type="ChEBI" id="CHEBI:15890"/>
        <dbReference type="ChEBI" id="CHEBI:32544"/>
        <dbReference type="ChEBI" id="CHEBI:57502"/>
        <dbReference type="ChEBI" id="CHEBI:57918"/>
        <dbReference type="EC" id="2.4.2.21"/>
    </reaction>
</comment>
<dbReference type="InterPro" id="IPR023195">
    <property type="entry name" value="Nict_dMeBzImd_PRibTrfase_N"/>
</dbReference>
<gene>
    <name evidence="11" type="primary">cobT_2</name>
    <name evidence="10" type="synonym">cobT</name>
    <name evidence="11" type="ORF">IMCC3135_25430</name>
</gene>
<evidence type="ECO:0000313" key="12">
    <source>
        <dbReference type="Proteomes" id="UP000250079"/>
    </source>
</evidence>
<dbReference type="KEGG" id="gai:IMCC3135_25430"/>
<dbReference type="NCBIfam" id="TIGR03160">
    <property type="entry name" value="cobT_DBIPRT"/>
    <property type="match status" value="1"/>
</dbReference>
<evidence type="ECO:0000256" key="2">
    <source>
        <dbReference type="ARBA" id="ARBA00007110"/>
    </source>
</evidence>
<dbReference type="InterPro" id="IPR036087">
    <property type="entry name" value="Nict_dMeBzImd_PRibTrfase_sf"/>
</dbReference>
<reference evidence="11 12" key="1">
    <citation type="submission" date="2016-12" db="EMBL/GenBank/DDBJ databases">
        <authorList>
            <person name="Song W.-J."/>
            <person name="Kurnit D.M."/>
        </authorList>
    </citation>
    <scope>NUCLEOTIDE SEQUENCE [LARGE SCALE GENOMIC DNA]</scope>
    <source>
        <strain evidence="11 12">IMCC3135</strain>
    </source>
</reference>
<evidence type="ECO:0000256" key="1">
    <source>
        <dbReference type="ARBA" id="ARBA00005049"/>
    </source>
</evidence>
<dbReference type="Proteomes" id="UP000250079">
    <property type="component" value="Chromosome"/>
</dbReference>
<evidence type="ECO:0000256" key="3">
    <source>
        <dbReference type="ARBA" id="ARBA00011991"/>
    </source>
</evidence>